<dbReference type="OrthoDB" id="9784718at2"/>
<dbReference type="InterPro" id="IPR011711">
    <property type="entry name" value="GntR_C"/>
</dbReference>
<name>A0A2S5ITU8_9MICC</name>
<dbReference type="SMART" id="SM00895">
    <property type="entry name" value="FCD"/>
    <property type="match status" value="1"/>
</dbReference>
<organism evidence="5 6">
    <name type="scientific">Arthrobacter pityocampae</name>
    <dbReference type="NCBI Taxonomy" id="547334"/>
    <lineage>
        <taxon>Bacteria</taxon>
        <taxon>Bacillati</taxon>
        <taxon>Actinomycetota</taxon>
        <taxon>Actinomycetes</taxon>
        <taxon>Micrococcales</taxon>
        <taxon>Micrococcaceae</taxon>
        <taxon>Arthrobacter</taxon>
    </lineage>
</organism>
<dbReference type="Pfam" id="PF00392">
    <property type="entry name" value="GntR"/>
    <property type="match status" value="1"/>
</dbReference>
<evidence type="ECO:0000256" key="2">
    <source>
        <dbReference type="ARBA" id="ARBA00023125"/>
    </source>
</evidence>
<comment type="caution">
    <text evidence="5">The sequence shown here is derived from an EMBL/GenBank/DDBJ whole genome shotgun (WGS) entry which is preliminary data.</text>
</comment>
<sequence>MGDPVDDAFWLIQPARRGNAFEETVERLLHAIKLGVFPAGSRLPPERYLAEHLGVSRSTLRDGLADLQTAGYLTVQRGRYGGAIVSAALPSSGDGPASLRRSEVEDVLAFRAVVEPGAARLAAQAACADEVRDGLLGALQAVTAADATRYRPLDARLHLAIAEAAGSPSLALAVAQARSRTNDMLDRIPFLAANIAHSDRQHAAIVKAVLAGDAERAQAEMTAHLEGTAALLRGFLLDEPENEPENEPERSA</sequence>
<dbReference type="Proteomes" id="UP000239297">
    <property type="component" value="Unassembled WGS sequence"/>
</dbReference>
<dbReference type="GO" id="GO:0003700">
    <property type="term" value="F:DNA-binding transcription factor activity"/>
    <property type="evidence" value="ECO:0007669"/>
    <property type="project" value="InterPro"/>
</dbReference>
<dbReference type="RefSeq" id="WP_104122651.1">
    <property type="nucleotide sequence ID" value="NZ_PRKW01000007.1"/>
</dbReference>
<keyword evidence="1" id="KW-0805">Transcription regulation</keyword>
<dbReference type="PANTHER" id="PTHR43537:SF24">
    <property type="entry name" value="GLUCONATE OPERON TRANSCRIPTIONAL REPRESSOR"/>
    <property type="match status" value="1"/>
</dbReference>
<evidence type="ECO:0000313" key="5">
    <source>
        <dbReference type="EMBL" id="PPB47957.1"/>
    </source>
</evidence>
<dbReference type="InterPro" id="IPR036388">
    <property type="entry name" value="WH-like_DNA-bd_sf"/>
</dbReference>
<evidence type="ECO:0000313" key="6">
    <source>
        <dbReference type="Proteomes" id="UP000239297"/>
    </source>
</evidence>
<dbReference type="PRINTS" id="PR00035">
    <property type="entry name" value="HTHGNTR"/>
</dbReference>
<gene>
    <name evidence="5" type="ORF">C4K88_15945</name>
</gene>
<dbReference type="GO" id="GO:0003677">
    <property type="term" value="F:DNA binding"/>
    <property type="evidence" value="ECO:0007669"/>
    <property type="project" value="UniProtKB-KW"/>
</dbReference>
<proteinExistence type="predicted"/>
<dbReference type="InterPro" id="IPR008920">
    <property type="entry name" value="TF_FadR/GntR_C"/>
</dbReference>
<dbReference type="PANTHER" id="PTHR43537">
    <property type="entry name" value="TRANSCRIPTIONAL REGULATOR, GNTR FAMILY"/>
    <property type="match status" value="1"/>
</dbReference>
<dbReference type="AlphaFoldDB" id="A0A2S5ITU8"/>
<keyword evidence="3" id="KW-0804">Transcription</keyword>
<dbReference type="SUPFAM" id="SSF48008">
    <property type="entry name" value="GntR ligand-binding domain-like"/>
    <property type="match status" value="1"/>
</dbReference>
<evidence type="ECO:0000256" key="1">
    <source>
        <dbReference type="ARBA" id="ARBA00023015"/>
    </source>
</evidence>
<keyword evidence="6" id="KW-1185">Reference proteome</keyword>
<dbReference type="InterPro" id="IPR000524">
    <property type="entry name" value="Tscrpt_reg_HTH_GntR"/>
</dbReference>
<dbReference type="PROSITE" id="PS50949">
    <property type="entry name" value="HTH_GNTR"/>
    <property type="match status" value="1"/>
</dbReference>
<keyword evidence="2" id="KW-0238">DNA-binding</keyword>
<evidence type="ECO:0000259" key="4">
    <source>
        <dbReference type="PROSITE" id="PS50949"/>
    </source>
</evidence>
<dbReference type="Gene3D" id="1.20.120.530">
    <property type="entry name" value="GntR ligand-binding domain-like"/>
    <property type="match status" value="1"/>
</dbReference>
<reference evidence="5 6" key="1">
    <citation type="journal article" date="2014" name="Int. J. Syst. Evol. Microbiol.">
        <title>Arthrobacter pityocampae sp. nov., isolated from Thaumetopoea pityocampa (Lep., Thaumetopoeidae).</title>
        <authorList>
            <person name="Ince I.A."/>
            <person name="Demirbag Z."/>
            <person name="Kati H."/>
        </authorList>
    </citation>
    <scope>NUCLEOTIDE SEQUENCE [LARGE SCALE GENOMIC DNA]</scope>
    <source>
        <strain evidence="5 6">Tp2</strain>
    </source>
</reference>
<feature type="domain" description="HTH gntR-type" evidence="4">
    <location>
        <begin position="18"/>
        <end position="88"/>
    </location>
</feature>
<dbReference type="InterPro" id="IPR036390">
    <property type="entry name" value="WH_DNA-bd_sf"/>
</dbReference>
<dbReference type="CDD" id="cd07377">
    <property type="entry name" value="WHTH_GntR"/>
    <property type="match status" value="1"/>
</dbReference>
<protein>
    <submittedName>
        <fullName evidence="5">GntR family transcriptional regulator</fullName>
    </submittedName>
</protein>
<dbReference type="EMBL" id="PRKW01000007">
    <property type="protein sequence ID" value="PPB47957.1"/>
    <property type="molecule type" value="Genomic_DNA"/>
</dbReference>
<dbReference type="SUPFAM" id="SSF46785">
    <property type="entry name" value="Winged helix' DNA-binding domain"/>
    <property type="match status" value="1"/>
</dbReference>
<accession>A0A2S5ITU8</accession>
<dbReference type="Pfam" id="PF07729">
    <property type="entry name" value="FCD"/>
    <property type="match status" value="1"/>
</dbReference>
<evidence type="ECO:0000256" key="3">
    <source>
        <dbReference type="ARBA" id="ARBA00023163"/>
    </source>
</evidence>
<dbReference type="Gene3D" id="1.10.10.10">
    <property type="entry name" value="Winged helix-like DNA-binding domain superfamily/Winged helix DNA-binding domain"/>
    <property type="match status" value="1"/>
</dbReference>
<dbReference type="SMART" id="SM00345">
    <property type="entry name" value="HTH_GNTR"/>
    <property type="match status" value="1"/>
</dbReference>